<dbReference type="PANTHER" id="PTHR13271:SF76">
    <property type="entry name" value="SET DOMAIN-CONTAINING PROTEIN 8"/>
    <property type="match status" value="1"/>
</dbReference>
<feature type="domain" description="SET" evidence="1">
    <location>
        <begin position="133"/>
        <end position="268"/>
    </location>
</feature>
<keyword evidence="3" id="KW-1185">Reference proteome</keyword>
<dbReference type="OrthoDB" id="441812at2759"/>
<organism evidence="2 3">
    <name type="scientific">Exophiala mesophila</name>
    <name type="common">Black yeast-like fungus</name>
    <dbReference type="NCBI Taxonomy" id="212818"/>
    <lineage>
        <taxon>Eukaryota</taxon>
        <taxon>Fungi</taxon>
        <taxon>Dikarya</taxon>
        <taxon>Ascomycota</taxon>
        <taxon>Pezizomycotina</taxon>
        <taxon>Eurotiomycetes</taxon>
        <taxon>Chaetothyriomycetidae</taxon>
        <taxon>Chaetothyriales</taxon>
        <taxon>Herpotrichiellaceae</taxon>
        <taxon>Exophiala</taxon>
    </lineage>
</organism>
<dbReference type="GeneID" id="27319256"/>
<dbReference type="GO" id="GO:0016279">
    <property type="term" value="F:protein-lysine N-methyltransferase activity"/>
    <property type="evidence" value="ECO:0007669"/>
    <property type="project" value="TreeGrafter"/>
</dbReference>
<gene>
    <name evidence="2" type="ORF">PV10_01411</name>
</gene>
<dbReference type="Gene3D" id="3.90.1410.10">
    <property type="entry name" value="set domain protein methyltransferase, domain 1"/>
    <property type="match status" value="1"/>
</dbReference>
<sequence>MMRHESMPIDHLYAWAELNHVKLIGTTVEPHILAPDGSDKGGGLVVKTSHGPGEALLGVPLDLVLSKERVYEHAKADKQLKELLEAIPPLLQTPRAAVVLFLVYCMTINIQKTGFGLHGPFADYVKFLPKDIPGFPTFYSPDERDLLLGTSLSSALDDKLASLEKEFQSLKESSRDIPWCQKVWWDDESGILNLEDWKLADALYRSRALDLPRGAGVGMVPVVDMANHASDDRYNARFEVDEDQGQVLLVVRDDRTIAAGEEATIMYGVGGACEMIFSYGFLEEHASNAREIFLGLSIPADDPLRRAKIWFAEEAPGVRLYIDEADQIQWESTFVWWACVNHEDGLDFLVEKTVDGDTDLKAIFDGQDLIAEQLPSRLQQHYLHDVFLLRAVVMLQEVVAEQGEQLAQSQVDFDALSPNTQVRQYVYETVGRLRRLEMGILTRAYEALGNQKDALLKSDVVCRYLKQGDDVGETASLGDTEGDIS</sequence>
<name>A0A0D2AFM2_EXOME</name>
<evidence type="ECO:0000259" key="1">
    <source>
        <dbReference type="PROSITE" id="PS50280"/>
    </source>
</evidence>
<evidence type="ECO:0000313" key="2">
    <source>
        <dbReference type="EMBL" id="KIV97698.1"/>
    </source>
</evidence>
<dbReference type="Proteomes" id="UP000054302">
    <property type="component" value="Unassembled WGS sequence"/>
</dbReference>
<protein>
    <recommendedName>
        <fullName evidence="1">SET domain-containing protein</fullName>
    </recommendedName>
</protein>
<reference evidence="2 3" key="1">
    <citation type="submission" date="2015-01" db="EMBL/GenBank/DDBJ databases">
        <title>The Genome Sequence of Exophiala mesophila CBS40295.</title>
        <authorList>
            <consortium name="The Broad Institute Genomics Platform"/>
            <person name="Cuomo C."/>
            <person name="de Hoog S."/>
            <person name="Gorbushina A."/>
            <person name="Stielow B."/>
            <person name="Teixiera M."/>
            <person name="Abouelleil A."/>
            <person name="Chapman S.B."/>
            <person name="Priest M."/>
            <person name="Young S.K."/>
            <person name="Wortman J."/>
            <person name="Nusbaum C."/>
            <person name="Birren B."/>
        </authorList>
    </citation>
    <scope>NUCLEOTIDE SEQUENCE [LARGE SCALE GENOMIC DNA]</scope>
    <source>
        <strain evidence="2 3">CBS 40295</strain>
    </source>
</reference>
<dbReference type="GO" id="GO:0005634">
    <property type="term" value="C:nucleus"/>
    <property type="evidence" value="ECO:0007669"/>
    <property type="project" value="TreeGrafter"/>
</dbReference>
<dbReference type="OMA" id="AWYRSRC"/>
<dbReference type="CDD" id="cd10527">
    <property type="entry name" value="SET_LSMT"/>
    <property type="match status" value="1"/>
</dbReference>
<dbReference type="AlphaFoldDB" id="A0A0D2AFM2"/>
<dbReference type="RefSeq" id="XP_016229272.1">
    <property type="nucleotide sequence ID" value="XM_016365623.1"/>
</dbReference>
<evidence type="ECO:0000313" key="3">
    <source>
        <dbReference type="Proteomes" id="UP000054302"/>
    </source>
</evidence>
<accession>A0A0D2AFM2</accession>
<dbReference type="EMBL" id="KN847520">
    <property type="protein sequence ID" value="KIV97698.1"/>
    <property type="molecule type" value="Genomic_DNA"/>
</dbReference>
<dbReference type="PROSITE" id="PS50280">
    <property type="entry name" value="SET"/>
    <property type="match status" value="1"/>
</dbReference>
<proteinExistence type="predicted"/>
<dbReference type="InterPro" id="IPR046341">
    <property type="entry name" value="SET_dom_sf"/>
</dbReference>
<dbReference type="SUPFAM" id="SSF82199">
    <property type="entry name" value="SET domain"/>
    <property type="match status" value="1"/>
</dbReference>
<dbReference type="HOGENOM" id="CLU_044629_0_0_1"/>
<dbReference type="InterPro" id="IPR001214">
    <property type="entry name" value="SET_dom"/>
</dbReference>
<dbReference type="InterPro" id="IPR050600">
    <property type="entry name" value="SETD3_SETD6_MTase"/>
</dbReference>
<dbReference type="PANTHER" id="PTHR13271">
    <property type="entry name" value="UNCHARACTERIZED PUTATIVE METHYLTRANSFERASE"/>
    <property type="match status" value="1"/>
</dbReference>
<dbReference type="STRING" id="212818.A0A0D2AFM2"/>
<dbReference type="VEuPathDB" id="FungiDB:PV10_01411"/>